<dbReference type="AlphaFoldDB" id="A0A395NAP4"/>
<dbReference type="Proteomes" id="UP000266272">
    <property type="component" value="Unassembled WGS sequence"/>
</dbReference>
<keyword evidence="2" id="KW-1185">Reference proteome</keyword>
<reference evidence="1 2" key="1">
    <citation type="journal article" date="2018" name="PLoS Pathog.">
        <title>Evolution of structural diversity of trichothecenes, a family of toxins produced by plant pathogenic and entomopathogenic fungi.</title>
        <authorList>
            <person name="Proctor R.H."/>
            <person name="McCormick S.P."/>
            <person name="Kim H.S."/>
            <person name="Cardoza R.E."/>
            <person name="Stanley A.M."/>
            <person name="Lindo L."/>
            <person name="Kelly A."/>
            <person name="Brown D.W."/>
            <person name="Lee T."/>
            <person name="Vaughan M.M."/>
            <person name="Alexander N.J."/>
            <person name="Busman M."/>
            <person name="Gutierrez S."/>
        </authorList>
    </citation>
    <scope>NUCLEOTIDE SEQUENCE [LARGE SCALE GENOMIC DNA]</scope>
    <source>
        <strain evidence="1 2">IBT 40837</strain>
    </source>
</reference>
<name>A0A395NAP4_TRIAR</name>
<sequence>MRFGVPRSDDYGKPHTDLWDFGFWGDNAEHVHLSEFKSLSAFSQFSQRYIRFHARAKSLNIRFVHQSFKISQGFTGGFRRFSLNRALLRGEDVSAAIQRRQLSRRLSCQLTLTYILSETYVDNEGPDAFALNGLKWLFENKMVCAIDKIPVWHPKFINEAMDEVMRGMSADRGHVIDDCSCGTTDESSVQKYGRLAPIWLIFLHVFATQVCSPSSGRNVLDRPLLEKYCRMLELWLQYGEATDAIILITPKAKDTGHETEDIFYIEIEQLLQVAEEPLNFDNLQCLLAARPKSWTSWIADWMLWAWNYSYNRFNTSDESVNPIRSRYRHISNVDLSGIDWTVYGVASDDDVLMGEFWYRIL</sequence>
<evidence type="ECO:0000313" key="2">
    <source>
        <dbReference type="Proteomes" id="UP000266272"/>
    </source>
</evidence>
<comment type="caution">
    <text evidence="1">The sequence shown here is derived from an EMBL/GenBank/DDBJ whole genome shotgun (WGS) entry which is preliminary data.</text>
</comment>
<proteinExistence type="predicted"/>
<protein>
    <submittedName>
        <fullName evidence="1">Uncharacterized protein</fullName>
    </submittedName>
</protein>
<dbReference type="STRING" id="490622.A0A395NAP4"/>
<dbReference type="EMBL" id="PXOA01000731">
    <property type="protein sequence ID" value="RFU72971.1"/>
    <property type="molecule type" value="Genomic_DNA"/>
</dbReference>
<accession>A0A395NAP4</accession>
<evidence type="ECO:0000313" key="1">
    <source>
        <dbReference type="EMBL" id="RFU72971.1"/>
    </source>
</evidence>
<organism evidence="1 2">
    <name type="scientific">Trichoderma arundinaceum</name>
    <dbReference type="NCBI Taxonomy" id="490622"/>
    <lineage>
        <taxon>Eukaryota</taxon>
        <taxon>Fungi</taxon>
        <taxon>Dikarya</taxon>
        <taxon>Ascomycota</taxon>
        <taxon>Pezizomycotina</taxon>
        <taxon>Sordariomycetes</taxon>
        <taxon>Hypocreomycetidae</taxon>
        <taxon>Hypocreales</taxon>
        <taxon>Hypocreaceae</taxon>
        <taxon>Trichoderma</taxon>
    </lineage>
</organism>
<gene>
    <name evidence="1" type="ORF">TARUN_9290</name>
</gene>